<gene>
    <name evidence="3" type="ORF">TRM7615_01411</name>
</gene>
<evidence type="ECO:0000259" key="2">
    <source>
        <dbReference type="Pfam" id="PF04187"/>
    </source>
</evidence>
<evidence type="ECO:0000313" key="4">
    <source>
        <dbReference type="Proteomes" id="UP000244898"/>
    </source>
</evidence>
<dbReference type="RefSeq" id="WP_108786184.1">
    <property type="nucleotide sequence ID" value="NZ_ONZG01000003.1"/>
</dbReference>
<dbReference type="CDD" id="cd14727">
    <property type="entry name" value="ChanN-like"/>
    <property type="match status" value="1"/>
</dbReference>
<feature type="signal peptide" evidence="1">
    <location>
        <begin position="1"/>
        <end position="24"/>
    </location>
</feature>
<name>A0A2R8C663_9RHOB</name>
<dbReference type="Gene3D" id="3.40.50.11550">
    <property type="match status" value="2"/>
</dbReference>
<reference evidence="4" key="1">
    <citation type="submission" date="2018-03" db="EMBL/GenBank/DDBJ databases">
        <authorList>
            <person name="Rodrigo-Torres L."/>
            <person name="Arahal R. D."/>
            <person name="Lucena T."/>
        </authorList>
    </citation>
    <scope>NUCLEOTIDE SEQUENCE [LARGE SCALE GENOMIC DNA]</scope>
    <source>
        <strain evidence="4">CECT 7615</strain>
    </source>
</reference>
<proteinExistence type="predicted"/>
<feature type="chain" id="PRO_5015321923" description="Haem-binding uptake Tiki superfamily ChaN domain-containing protein" evidence="1">
    <location>
        <begin position="25"/>
        <end position="277"/>
    </location>
</feature>
<keyword evidence="4" id="KW-1185">Reference proteome</keyword>
<sequence length="277" mass="29331">MRHAAILICACVAFVAAPIRAALASELVPDEIMLKMAGADVVIVGEVHDNPVHHRVQRDVVAALEPRAMVWEMLTAEGANRINRKLISDPEKLAAAIRWAELGWPPLSMYLPIFNAAPDAPIYGALVPREAAMGAMDAGPAVALGADAARYGLTVPLPEEEKAAREAGQMAAHCDALPAEMAPVLVQIQRLRDAVLTRAILTAIEDTGGPVVVITGNGHARKDWGIPSFLARMQPGLRVFVLGQSEGGAIQGTFDAVLDAPAVERDDPCGVFHKAAD</sequence>
<protein>
    <recommendedName>
        <fullName evidence="2">Haem-binding uptake Tiki superfamily ChaN domain-containing protein</fullName>
    </recommendedName>
</protein>
<dbReference type="AlphaFoldDB" id="A0A2R8C663"/>
<dbReference type="InterPro" id="IPR007314">
    <property type="entry name" value="Cofac_haem-bd_dom"/>
</dbReference>
<dbReference type="SUPFAM" id="SSF159501">
    <property type="entry name" value="EreA/ChaN-like"/>
    <property type="match status" value="1"/>
</dbReference>
<keyword evidence="1" id="KW-0732">Signal</keyword>
<evidence type="ECO:0000313" key="3">
    <source>
        <dbReference type="EMBL" id="SPJ27917.1"/>
    </source>
</evidence>
<organism evidence="3 4">
    <name type="scientific">Falsiruegeria mediterranea M17</name>
    <dbReference type="NCBI Taxonomy" id="1200281"/>
    <lineage>
        <taxon>Bacteria</taxon>
        <taxon>Pseudomonadati</taxon>
        <taxon>Pseudomonadota</taxon>
        <taxon>Alphaproteobacteria</taxon>
        <taxon>Rhodobacterales</taxon>
        <taxon>Roseobacteraceae</taxon>
        <taxon>Falsiruegeria</taxon>
    </lineage>
</organism>
<dbReference type="OrthoDB" id="9795827at2"/>
<dbReference type="Proteomes" id="UP000244898">
    <property type="component" value="Unassembled WGS sequence"/>
</dbReference>
<dbReference type="EMBL" id="ONZG01000003">
    <property type="protein sequence ID" value="SPJ27917.1"/>
    <property type="molecule type" value="Genomic_DNA"/>
</dbReference>
<dbReference type="Pfam" id="PF04187">
    <property type="entry name" value="Cofac_haem_bdg"/>
    <property type="match status" value="1"/>
</dbReference>
<accession>A0A2R8C663</accession>
<feature type="domain" description="Haem-binding uptake Tiki superfamily ChaN" evidence="2">
    <location>
        <begin position="33"/>
        <end position="229"/>
    </location>
</feature>
<evidence type="ECO:0000256" key="1">
    <source>
        <dbReference type="SAM" id="SignalP"/>
    </source>
</evidence>